<dbReference type="SMART" id="SM00212">
    <property type="entry name" value="UBCc"/>
    <property type="match status" value="1"/>
</dbReference>
<feature type="chain" id="PRO_5044793890" description="E2 ubiquitin-conjugating enzyme" evidence="8">
    <location>
        <begin position="23"/>
        <end position="210"/>
    </location>
</feature>
<dbReference type="InterPro" id="IPR050113">
    <property type="entry name" value="Ub_conjugating_enzyme"/>
</dbReference>
<proteinExistence type="inferred from homology"/>
<dbReference type="Proteomes" id="UP001620626">
    <property type="component" value="Unassembled WGS sequence"/>
</dbReference>
<organism evidence="10 11">
    <name type="scientific">Heterodera trifolii</name>
    <dbReference type="NCBI Taxonomy" id="157864"/>
    <lineage>
        <taxon>Eukaryota</taxon>
        <taxon>Metazoa</taxon>
        <taxon>Ecdysozoa</taxon>
        <taxon>Nematoda</taxon>
        <taxon>Chromadorea</taxon>
        <taxon>Rhabditida</taxon>
        <taxon>Tylenchina</taxon>
        <taxon>Tylenchomorpha</taxon>
        <taxon>Tylenchoidea</taxon>
        <taxon>Heteroderidae</taxon>
        <taxon>Heteroderinae</taxon>
        <taxon>Heterodera</taxon>
    </lineage>
</organism>
<evidence type="ECO:0000259" key="9">
    <source>
        <dbReference type="PROSITE" id="PS50127"/>
    </source>
</evidence>
<keyword evidence="2" id="KW-0808">Transferase</keyword>
<evidence type="ECO:0000256" key="6">
    <source>
        <dbReference type="PROSITE-ProRule" id="PRU10133"/>
    </source>
</evidence>
<dbReference type="GO" id="GO:0061631">
    <property type="term" value="F:ubiquitin conjugating enzyme activity"/>
    <property type="evidence" value="ECO:0007669"/>
    <property type="project" value="UniProtKB-EC"/>
</dbReference>
<dbReference type="Gene3D" id="3.10.110.10">
    <property type="entry name" value="Ubiquitin Conjugating Enzyme"/>
    <property type="match status" value="1"/>
</dbReference>
<feature type="active site" description="Glycyl thioester intermediate" evidence="6">
    <location>
        <position position="148"/>
    </location>
</feature>
<dbReference type="PROSITE" id="PS00183">
    <property type="entry name" value="UBC_1"/>
    <property type="match status" value="1"/>
</dbReference>
<dbReference type="EC" id="2.3.2.23" evidence="1"/>
<dbReference type="FunFam" id="3.10.110.10:FF:000060">
    <property type="entry name" value="Ubiquitin conjugating enzyme (UbcB)"/>
    <property type="match status" value="1"/>
</dbReference>
<keyword evidence="3 7" id="KW-0547">Nucleotide-binding</keyword>
<evidence type="ECO:0000256" key="5">
    <source>
        <dbReference type="ARBA" id="ARBA00022840"/>
    </source>
</evidence>
<sequence length="210" mass="23367">MQQFTHLLINCAFCASTTSTAARHCLLLPLHVQPNDVQATHYGGEDQKEGLQEIKELEKEPVVGWVLSEKNFVDTKPESTVGCTARPVDDNNISNWTATIKGPPDSPYEGGTFQLTIVFPRDYPFRAPVVKATTRIYHPNIDSHGNICLDVLKENWAPSLTISKVLLSISSLLCDPNPSSPMDAEAANLYKSNITEFNKKAREYTEKYAK</sequence>
<dbReference type="GO" id="GO:0032446">
    <property type="term" value="P:protein modification by small protein conjugation"/>
    <property type="evidence" value="ECO:0007669"/>
    <property type="project" value="UniProtKB-ARBA"/>
</dbReference>
<dbReference type="AlphaFoldDB" id="A0ABD2KU69"/>
<keyword evidence="4 7" id="KW-0833">Ubl conjugation pathway</keyword>
<dbReference type="Pfam" id="PF00179">
    <property type="entry name" value="UQ_con"/>
    <property type="match status" value="1"/>
</dbReference>
<keyword evidence="5 7" id="KW-0067">ATP-binding</keyword>
<evidence type="ECO:0000256" key="8">
    <source>
        <dbReference type="SAM" id="SignalP"/>
    </source>
</evidence>
<evidence type="ECO:0000256" key="4">
    <source>
        <dbReference type="ARBA" id="ARBA00022786"/>
    </source>
</evidence>
<dbReference type="PANTHER" id="PTHR24067">
    <property type="entry name" value="UBIQUITIN-CONJUGATING ENZYME E2"/>
    <property type="match status" value="1"/>
</dbReference>
<comment type="similarity">
    <text evidence="7">Belongs to the ubiquitin-conjugating enzyme family.</text>
</comment>
<name>A0ABD2KU69_9BILA</name>
<reference evidence="10 11" key="1">
    <citation type="submission" date="2024-10" db="EMBL/GenBank/DDBJ databases">
        <authorList>
            <person name="Kim D."/>
        </authorList>
    </citation>
    <scope>NUCLEOTIDE SEQUENCE [LARGE SCALE GENOMIC DNA]</scope>
    <source>
        <strain evidence="10">BH-2024</strain>
    </source>
</reference>
<dbReference type="GO" id="GO:0005524">
    <property type="term" value="F:ATP binding"/>
    <property type="evidence" value="ECO:0007669"/>
    <property type="project" value="UniProtKB-UniRule"/>
</dbReference>
<evidence type="ECO:0000256" key="7">
    <source>
        <dbReference type="RuleBase" id="RU362109"/>
    </source>
</evidence>
<keyword evidence="8" id="KW-0732">Signal</keyword>
<protein>
    <recommendedName>
        <fullName evidence="1">E2 ubiquitin-conjugating enzyme</fullName>
        <ecNumber evidence="1">2.3.2.23</ecNumber>
    </recommendedName>
</protein>
<feature type="signal peptide" evidence="8">
    <location>
        <begin position="1"/>
        <end position="22"/>
    </location>
</feature>
<dbReference type="PROSITE" id="PS50127">
    <property type="entry name" value="UBC_2"/>
    <property type="match status" value="1"/>
</dbReference>
<dbReference type="EMBL" id="JBICBT010000649">
    <property type="protein sequence ID" value="KAL3106492.1"/>
    <property type="molecule type" value="Genomic_DNA"/>
</dbReference>
<feature type="domain" description="UBC core" evidence="9">
    <location>
        <begin position="45"/>
        <end position="210"/>
    </location>
</feature>
<evidence type="ECO:0000256" key="1">
    <source>
        <dbReference type="ARBA" id="ARBA00012486"/>
    </source>
</evidence>
<keyword evidence="11" id="KW-1185">Reference proteome</keyword>
<dbReference type="InterPro" id="IPR000608">
    <property type="entry name" value="UBC"/>
</dbReference>
<comment type="caution">
    <text evidence="10">The sequence shown here is derived from an EMBL/GenBank/DDBJ whole genome shotgun (WGS) entry which is preliminary data.</text>
</comment>
<evidence type="ECO:0000313" key="11">
    <source>
        <dbReference type="Proteomes" id="UP001620626"/>
    </source>
</evidence>
<dbReference type="SUPFAM" id="SSF54495">
    <property type="entry name" value="UBC-like"/>
    <property type="match status" value="1"/>
</dbReference>
<dbReference type="InterPro" id="IPR023313">
    <property type="entry name" value="UBQ-conjugating_AS"/>
</dbReference>
<evidence type="ECO:0000256" key="2">
    <source>
        <dbReference type="ARBA" id="ARBA00022679"/>
    </source>
</evidence>
<evidence type="ECO:0000313" key="10">
    <source>
        <dbReference type="EMBL" id="KAL3106492.1"/>
    </source>
</evidence>
<accession>A0ABD2KU69</accession>
<gene>
    <name evidence="10" type="ORF">niasHT_011869</name>
</gene>
<dbReference type="InterPro" id="IPR016135">
    <property type="entry name" value="UBQ-conjugating_enzyme/RWD"/>
</dbReference>
<evidence type="ECO:0000256" key="3">
    <source>
        <dbReference type="ARBA" id="ARBA00022741"/>
    </source>
</evidence>